<feature type="region of interest" description="Disordered" evidence="1">
    <location>
        <begin position="579"/>
        <end position="659"/>
    </location>
</feature>
<feature type="region of interest" description="Disordered" evidence="1">
    <location>
        <begin position="227"/>
        <end position="303"/>
    </location>
</feature>
<feature type="region of interest" description="Disordered" evidence="1">
    <location>
        <begin position="1"/>
        <end position="34"/>
    </location>
</feature>
<gene>
    <name evidence="2" type="ORF">DB88DRAFT_469011</name>
</gene>
<reference evidence="2" key="1">
    <citation type="submission" date="2023-02" db="EMBL/GenBank/DDBJ databases">
        <title>Identification and recombinant expression of a fungal hydrolase from Papiliotrema laurentii that hydrolyzes apple cutin and clears colloidal polyester polyurethane.</title>
        <authorList>
            <consortium name="DOE Joint Genome Institute"/>
            <person name="Roman V.A."/>
            <person name="Bojanowski C."/>
            <person name="Crable B.R."/>
            <person name="Wagner D.N."/>
            <person name="Hung C.S."/>
            <person name="Nadeau L.J."/>
            <person name="Schratz L."/>
            <person name="Haridas S."/>
            <person name="Pangilinan J."/>
            <person name="Lipzen A."/>
            <person name="Na H."/>
            <person name="Yan M."/>
            <person name="Ng V."/>
            <person name="Grigoriev I.V."/>
            <person name="Spatafora J.W."/>
            <person name="Barlow D."/>
            <person name="Biffinger J."/>
            <person name="Kelley-Loughnane N."/>
            <person name="Varaljay V.A."/>
            <person name="Crookes-Goodson W.J."/>
        </authorList>
    </citation>
    <scope>NUCLEOTIDE SEQUENCE</scope>
    <source>
        <strain evidence="2">5307AH</strain>
    </source>
</reference>
<dbReference type="AlphaFoldDB" id="A0AAD9CUL9"/>
<feature type="compositionally biased region" description="Basic and acidic residues" evidence="1">
    <location>
        <begin position="598"/>
        <end position="607"/>
    </location>
</feature>
<accession>A0AAD9CUL9</accession>
<protein>
    <submittedName>
        <fullName evidence="2">Uncharacterized protein</fullName>
    </submittedName>
</protein>
<organism evidence="2 3">
    <name type="scientific">Papiliotrema laurentii</name>
    <name type="common">Cryptococcus laurentii</name>
    <dbReference type="NCBI Taxonomy" id="5418"/>
    <lineage>
        <taxon>Eukaryota</taxon>
        <taxon>Fungi</taxon>
        <taxon>Dikarya</taxon>
        <taxon>Basidiomycota</taxon>
        <taxon>Agaricomycotina</taxon>
        <taxon>Tremellomycetes</taxon>
        <taxon>Tremellales</taxon>
        <taxon>Rhynchogastremaceae</taxon>
        <taxon>Papiliotrema</taxon>
    </lineage>
</organism>
<feature type="compositionally biased region" description="Low complexity" evidence="1">
    <location>
        <begin position="170"/>
        <end position="181"/>
    </location>
</feature>
<comment type="caution">
    <text evidence="2">The sequence shown here is derived from an EMBL/GenBank/DDBJ whole genome shotgun (WGS) entry which is preliminary data.</text>
</comment>
<evidence type="ECO:0000313" key="3">
    <source>
        <dbReference type="Proteomes" id="UP001182556"/>
    </source>
</evidence>
<feature type="compositionally biased region" description="Basic and acidic residues" evidence="1">
    <location>
        <begin position="632"/>
        <end position="643"/>
    </location>
</feature>
<feature type="region of interest" description="Disordered" evidence="1">
    <location>
        <begin position="732"/>
        <end position="768"/>
    </location>
</feature>
<keyword evidence="3" id="KW-1185">Reference proteome</keyword>
<dbReference type="EMBL" id="JAODAN010000012">
    <property type="protein sequence ID" value="KAK1920820.1"/>
    <property type="molecule type" value="Genomic_DNA"/>
</dbReference>
<feature type="compositionally biased region" description="Basic residues" evidence="1">
    <location>
        <begin position="751"/>
        <end position="768"/>
    </location>
</feature>
<proteinExistence type="predicted"/>
<sequence length="768" mass="82048">MPVVPVTPGPASRYPQSLSQRPGPSHFKRPQRPIKPAQQHVYIPESIDEAVPPLPPPTPMSPMLPVMAQSHQYSSLADLLKQAGYKETRVFTPESEKRRIKRTLDEDDEINALYGAFGLSLSREDNSGGRVHARQTITEPSLPLKSSSSLLRRLALQDLPSDNPPTLAKSSPPDSHSPSDGWWGGGLAASLGRAAKAVIDVSSPPVPPVPTLAKLPIDLPPVGLARPGPVRKVKSNWELNRGKRSTTVEPDQEQRPPPTARVIRANTESPKRNPVLSSPPPSIQALMNSAPPPVPPTFEDDTFGYSPLPLDYEDQCDDDTALYGDVDPFLVGSLGSSSRYSSVQEADMDTLVSLGSRSSIESGDIGLGGEGRRILANAVEYDENFDSPTQPKLVLPEVDMHEPDVPAAPQAIEEASPPGNAEPAPAPRPLKYGDRATKLRMAKSVPTLKHKPSWLESLRFAVYSRAGYEPTPGTDLAHASTVRGPIKISPATPAPPALVTAVPVICDSASAEAVDLPAIPPSITVTRAPQTESYVPLRLRASLSALRSAVGLEEQQAAAEDATPVLSPRLDWKAQGNQFAGWDTGKDKQGMSPASRARKSDSRRDSGARVSSGASIDYSKSFFYKPATPPRHSQDEMGTHHTGADSAIESTGSKDPVLGKRRSVKSLRAALLLPVAPVPPVPAIPAAYLNSSTLSPSTPPSNATHLPLQPPILAISSPGAWEAGLPPRELVLEGEEWDAKDGGAPGDWGRRKSKGKKRGLKKKRSVGF</sequence>
<name>A0AAD9CUL9_PAPLA</name>
<feature type="region of interest" description="Disordered" evidence="1">
    <location>
        <begin position="158"/>
        <end position="184"/>
    </location>
</feature>
<feature type="region of interest" description="Disordered" evidence="1">
    <location>
        <begin position="124"/>
        <end position="145"/>
    </location>
</feature>
<dbReference type="Proteomes" id="UP001182556">
    <property type="component" value="Unassembled WGS sequence"/>
</dbReference>
<evidence type="ECO:0000256" key="1">
    <source>
        <dbReference type="SAM" id="MobiDB-lite"/>
    </source>
</evidence>
<evidence type="ECO:0000313" key="2">
    <source>
        <dbReference type="EMBL" id="KAK1920820.1"/>
    </source>
</evidence>